<keyword evidence="1" id="KW-0812">Transmembrane</keyword>
<reference evidence="2" key="1">
    <citation type="submission" date="2025-08" db="UniProtKB">
        <authorList>
            <consortium name="Ensembl"/>
        </authorList>
    </citation>
    <scope>IDENTIFICATION</scope>
</reference>
<dbReference type="Ensembl" id="ENSAPOT00000027112.1">
    <property type="protein sequence ID" value="ENSAPOP00000017743.1"/>
    <property type="gene ID" value="ENSAPOG00000020983.1"/>
</dbReference>
<dbReference type="AlphaFoldDB" id="A0A3Q1FKS9"/>
<reference evidence="2" key="2">
    <citation type="submission" date="2025-09" db="UniProtKB">
        <authorList>
            <consortium name="Ensembl"/>
        </authorList>
    </citation>
    <scope>IDENTIFICATION</scope>
</reference>
<proteinExistence type="predicted"/>
<keyword evidence="1" id="KW-0472">Membrane</keyword>
<name>A0A3Q1FKS9_9TELE</name>
<feature type="transmembrane region" description="Helical" evidence="1">
    <location>
        <begin position="64"/>
        <end position="85"/>
    </location>
</feature>
<keyword evidence="1" id="KW-1133">Transmembrane helix</keyword>
<dbReference type="InParanoid" id="A0A3Q1FKS9"/>
<evidence type="ECO:0000313" key="3">
    <source>
        <dbReference type="Proteomes" id="UP000257200"/>
    </source>
</evidence>
<protein>
    <submittedName>
        <fullName evidence="2">Uncharacterized protein</fullName>
    </submittedName>
</protein>
<keyword evidence="3" id="KW-1185">Reference proteome</keyword>
<evidence type="ECO:0000313" key="2">
    <source>
        <dbReference type="Ensembl" id="ENSAPOP00000017743.1"/>
    </source>
</evidence>
<accession>A0A3Q1FKS9</accession>
<sequence length="121" mass="13867">MPALLVVFKATASCKKKTFIRSLLKESLDEEPDVCDVPIALIIIGDLFSPHNILVVLEGEVVEFFRLPYTFILLFVLIYTFNLHYPEKLSMFTFLQKTVMGHYSGTPLKPHKQSLKNDLLH</sequence>
<organism evidence="2 3">
    <name type="scientific">Acanthochromis polyacanthus</name>
    <name type="common">spiny chromis</name>
    <dbReference type="NCBI Taxonomy" id="80966"/>
    <lineage>
        <taxon>Eukaryota</taxon>
        <taxon>Metazoa</taxon>
        <taxon>Chordata</taxon>
        <taxon>Craniata</taxon>
        <taxon>Vertebrata</taxon>
        <taxon>Euteleostomi</taxon>
        <taxon>Actinopterygii</taxon>
        <taxon>Neopterygii</taxon>
        <taxon>Teleostei</taxon>
        <taxon>Neoteleostei</taxon>
        <taxon>Acanthomorphata</taxon>
        <taxon>Ovalentaria</taxon>
        <taxon>Pomacentridae</taxon>
        <taxon>Acanthochromis</taxon>
    </lineage>
</organism>
<evidence type="ECO:0000256" key="1">
    <source>
        <dbReference type="SAM" id="Phobius"/>
    </source>
</evidence>
<dbReference type="Proteomes" id="UP000257200">
    <property type="component" value="Unplaced"/>
</dbReference>